<feature type="region of interest" description="Disordered" evidence="1">
    <location>
        <begin position="37"/>
        <end position="121"/>
    </location>
</feature>
<accession>A0AAV7WFG9</accession>
<keyword evidence="3" id="KW-1185">Reference proteome</keyword>
<evidence type="ECO:0000256" key="1">
    <source>
        <dbReference type="SAM" id="MobiDB-lite"/>
    </source>
</evidence>
<dbReference type="EMBL" id="JANPWB010000002">
    <property type="protein sequence ID" value="KAJ1211527.1"/>
    <property type="molecule type" value="Genomic_DNA"/>
</dbReference>
<feature type="compositionally biased region" description="Polar residues" evidence="1">
    <location>
        <begin position="96"/>
        <end position="105"/>
    </location>
</feature>
<proteinExistence type="predicted"/>
<feature type="region of interest" description="Disordered" evidence="1">
    <location>
        <begin position="1"/>
        <end position="23"/>
    </location>
</feature>
<evidence type="ECO:0000313" key="3">
    <source>
        <dbReference type="Proteomes" id="UP001066276"/>
    </source>
</evidence>
<organism evidence="2 3">
    <name type="scientific">Pleurodeles waltl</name>
    <name type="common">Iberian ribbed newt</name>
    <dbReference type="NCBI Taxonomy" id="8319"/>
    <lineage>
        <taxon>Eukaryota</taxon>
        <taxon>Metazoa</taxon>
        <taxon>Chordata</taxon>
        <taxon>Craniata</taxon>
        <taxon>Vertebrata</taxon>
        <taxon>Euteleostomi</taxon>
        <taxon>Amphibia</taxon>
        <taxon>Batrachia</taxon>
        <taxon>Caudata</taxon>
        <taxon>Salamandroidea</taxon>
        <taxon>Salamandridae</taxon>
        <taxon>Pleurodelinae</taxon>
        <taxon>Pleurodeles</taxon>
    </lineage>
</organism>
<feature type="compositionally biased region" description="Basic and acidic residues" evidence="1">
    <location>
        <begin position="1"/>
        <end position="17"/>
    </location>
</feature>
<name>A0AAV7WFG9_PLEWA</name>
<reference evidence="2" key="1">
    <citation type="journal article" date="2022" name="bioRxiv">
        <title>Sequencing and chromosome-scale assembly of the giantPleurodeles waltlgenome.</title>
        <authorList>
            <person name="Brown T."/>
            <person name="Elewa A."/>
            <person name="Iarovenko S."/>
            <person name="Subramanian E."/>
            <person name="Araus A.J."/>
            <person name="Petzold A."/>
            <person name="Susuki M."/>
            <person name="Suzuki K.-i.T."/>
            <person name="Hayashi T."/>
            <person name="Toyoda A."/>
            <person name="Oliveira C."/>
            <person name="Osipova E."/>
            <person name="Leigh N.D."/>
            <person name="Simon A."/>
            <person name="Yun M.H."/>
        </authorList>
    </citation>
    <scope>NUCLEOTIDE SEQUENCE</scope>
    <source>
        <strain evidence="2">20211129_DDA</strain>
        <tissue evidence="2">Liver</tissue>
    </source>
</reference>
<gene>
    <name evidence="2" type="ORF">NDU88_006885</name>
</gene>
<sequence>MERREGEAADETREAAVPKRMAAGTVEAVALREVEAATREAAAAPGPPAAAKEAEPAPDAGPRATPGGAAEEGGHAVLVWSRAADADTRTWCPTPGVSSPQQPSLGQEAEQLGIRPRSGES</sequence>
<protein>
    <submittedName>
        <fullName evidence="2">Uncharacterized protein</fullName>
    </submittedName>
</protein>
<dbReference type="AlphaFoldDB" id="A0AAV7WFG9"/>
<comment type="caution">
    <text evidence="2">The sequence shown here is derived from an EMBL/GenBank/DDBJ whole genome shotgun (WGS) entry which is preliminary data.</text>
</comment>
<dbReference type="Proteomes" id="UP001066276">
    <property type="component" value="Chromosome 1_2"/>
</dbReference>
<evidence type="ECO:0000313" key="2">
    <source>
        <dbReference type="EMBL" id="KAJ1211527.1"/>
    </source>
</evidence>